<feature type="transmembrane region" description="Helical" evidence="5">
    <location>
        <begin position="187"/>
        <end position="208"/>
    </location>
</feature>
<feature type="transmembrane region" description="Helical" evidence="5">
    <location>
        <begin position="158"/>
        <end position="175"/>
    </location>
</feature>
<keyword evidence="5" id="KW-0812">Transmembrane</keyword>
<dbReference type="RefSeq" id="WP_331205983.1">
    <property type="nucleotide sequence ID" value="NZ_JAZGQL010000001.1"/>
</dbReference>
<name>A0ABU7S6M5_9ACTN</name>
<keyword evidence="1" id="KW-0808">Transferase</keyword>
<evidence type="ECO:0000256" key="2">
    <source>
        <dbReference type="ARBA" id="ARBA00022777"/>
    </source>
</evidence>
<dbReference type="SUPFAM" id="SSF55874">
    <property type="entry name" value="ATPase domain of HSP90 chaperone/DNA topoisomerase II/histidine kinase"/>
    <property type="match status" value="1"/>
</dbReference>
<dbReference type="InterPro" id="IPR050482">
    <property type="entry name" value="Sensor_HK_TwoCompSys"/>
</dbReference>
<dbReference type="InterPro" id="IPR003594">
    <property type="entry name" value="HATPase_dom"/>
</dbReference>
<dbReference type="GO" id="GO:0005524">
    <property type="term" value="F:ATP binding"/>
    <property type="evidence" value="ECO:0007669"/>
    <property type="project" value="UniProtKB-KW"/>
</dbReference>
<keyword evidence="5" id="KW-0472">Membrane</keyword>
<gene>
    <name evidence="7" type="ORF">V1634_02055</name>
</gene>
<feature type="transmembrane region" description="Helical" evidence="5">
    <location>
        <begin position="55"/>
        <end position="75"/>
    </location>
</feature>
<dbReference type="InterPro" id="IPR036890">
    <property type="entry name" value="HATPase_C_sf"/>
</dbReference>
<dbReference type="PANTHER" id="PTHR24421">
    <property type="entry name" value="NITRATE/NITRITE SENSOR PROTEIN NARX-RELATED"/>
    <property type="match status" value="1"/>
</dbReference>
<reference evidence="7 8" key="1">
    <citation type="submission" date="2024-01" db="EMBL/GenBank/DDBJ databases">
        <title>Genome insights into Plantactinospora veratri sp. nov.</title>
        <authorList>
            <person name="Wang L."/>
        </authorList>
    </citation>
    <scope>NUCLEOTIDE SEQUENCE [LARGE SCALE GENOMIC DNA]</scope>
    <source>
        <strain evidence="7 8">NEAU-FHS4</strain>
    </source>
</reference>
<evidence type="ECO:0000256" key="5">
    <source>
        <dbReference type="SAM" id="Phobius"/>
    </source>
</evidence>
<keyword evidence="7" id="KW-0067">ATP-binding</keyword>
<evidence type="ECO:0000259" key="6">
    <source>
        <dbReference type="Pfam" id="PF02518"/>
    </source>
</evidence>
<keyword evidence="2" id="KW-0418">Kinase</keyword>
<evidence type="ECO:0000313" key="7">
    <source>
        <dbReference type="EMBL" id="MEE6305617.1"/>
    </source>
</evidence>
<evidence type="ECO:0000313" key="8">
    <source>
        <dbReference type="Proteomes" id="UP001339911"/>
    </source>
</evidence>
<evidence type="ECO:0000256" key="3">
    <source>
        <dbReference type="ARBA" id="ARBA00023012"/>
    </source>
</evidence>
<feature type="region of interest" description="Disordered" evidence="4">
    <location>
        <begin position="1"/>
        <end position="40"/>
    </location>
</feature>
<accession>A0ABU7S6M5</accession>
<dbReference type="Gene3D" id="3.30.565.10">
    <property type="entry name" value="Histidine kinase-like ATPase, C-terminal domain"/>
    <property type="match status" value="1"/>
</dbReference>
<feature type="domain" description="Histidine kinase/HSP90-like ATPase" evidence="6">
    <location>
        <begin position="323"/>
        <end position="408"/>
    </location>
</feature>
<protein>
    <submittedName>
        <fullName evidence="7">ATP-binding protein</fullName>
    </submittedName>
</protein>
<organism evidence="7 8">
    <name type="scientific">Plantactinospora veratri</name>
    <dbReference type="NCBI Taxonomy" id="1436122"/>
    <lineage>
        <taxon>Bacteria</taxon>
        <taxon>Bacillati</taxon>
        <taxon>Actinomycetota</taxon>
        <taxon>Actinomycetes</taxon>
        <taxon>Micromonosporales</taxon>
        <taxon>Micromonosporaceae</taxon>
        <taxon>Plantactinospora</taxon>
    </lineage>
</organism>
<keyword evidence="8" id="KW-1185">Reference proteome</keyword>
<dbReference type="Proteomes" id="UP001339911">
    <property type="component" value="Unassembled WGS sequence"/>
</dbReference>
<evidence type="ECO:0000256" key="4">
    <source>
        <dbReference type="SAM" id="MobiDB-lite"/>
    </source>
</evidence>
<proteinExistence type="predicted"/>
<keyword evidence="7" id="KW-0547">Nucleotide-binding</keyword>
<dbReference type="Pfam" id="PF02518">
    <property type="entry name" value="HATPase_c"/>
    <property type="match status" value="1"/>
</dbReference>
<dbReference type="CDD" id="cd16917">
    <property type="entry name" value="HATPase_UhpB-NarQ-NarX-like"/>
    <property type="match status" value="1"/>
</dbReference>
<feature type="transmembrane region" description="Helical" evidence="5">
    <location>
        <begin position="81"/>
        <end position="98"/>
    </location>
</feature>
<comment type="caution">
    <text evidence="7">The sequence shown here is derived from an EMBL/GenBank/DDBJ whole genome shotgun (WGS) entry which is preliminary data.</text>
</comment>
<keyword evidence="3" id="KW-0902">Two-component regulatory system</keyword>
<sequence length="410" mass="43381">MRAVRDRWRRPPPPPEARGGADPGVAEGTDGGAAADGTRRIGGTERGLRRLGRRYAVVIRSATLVCAGGAALFQAVPERRALVGGVVAALGAWSVLYLRSNSRRWLVPVDTLLIVLLCLTQRWTVPPEALADSTNWVLAVAAITAVAHQWLSTATGGALLTTAIVLAHLAGNALASPGTWSESAPVGLWTFVEAGLSRVLFLLVRAGARQTDLAVRERERARSEAAVAAARWADEREHLAVLHDTAASTLLAVGARMVDGTEPWLAAQAARDLATISARPDFSETSTDLVRTLREVARNAAVTVELRSPPTLLLPTARTSAIGAAVGEALTNVGRHAGVGTAELVVQRAAGRTFVEVVDRGRGFTPERVPRHRRGLSHSIRERMARVGGRAVVTAIPGAGTRIRLEVPDG</sequence>
<evidence type="ECO:0000256" key="1">
    <source>
        <dbReference type="ARBA" id="ARBA00022679"/>
    </source>
</evidence>
<dbReference type="EMBL" id="JAZGQL010000001">
    <property type="protein sequence ID" value="MEE6305617.1"/>
    <property type="molecule type" value="Genomic_DNA"/>
</dbReference>
<keyword evidence="5" id="KW-1133">Transmembrane helix</keyword>